<evidence type="ECO:0008006" key="5">
    <source>
        <dbReference type="Google" id="ProtNLM"/>
    </source>
</evidence>
<name>A0A7W9PN70_9ACTN</name>
<sequence length="114" mass="11288">MISGKKIAAVSGLIGGLVMTCAGITHANTGSGPGTCVSDLLGGFSCTQRIEGEVPEDGFVPHQETCKPVQPVTIPAPLGGTGVTRVGPEVTCNPTTVGVPPEPDGEQGAPGLLP</sequence>
<feature type="chain" id="PRO_5031540062" description="Secreted protein" evidence="2">
    <location>
        <begin position="28"/>
        <end position="114"/>
    </location>
</feature>
<evidence type="ECO:0000256" key="1">
    <source>
        <dbReference type="SAM" id="MobiDB-lite"/>
    </source>
</evidence>
<dbReference type="Proteomes" id="UP000585836">
    <property type="component" value="Unassembled WGS sequence"/>
</dbReference>
<comment type="caution">
    <text evidence="3">The sequence shown here is derived from an EMBL/GenBank/DDBJ whole genome shotgun (WGS) entry which is preliminary data.</text>
</comment>
<reference evidence="3 4" key="1">
    <citation type="submission" date="2020-08" db="EMBL/GenBank/DDBJ databases">
        <title>Genomic Encyclopedia of Type Strains, Phase III (KMG-III): the genomes of soil and plant-associated and newly described type strains.</title>
        <authorList>
            <person name="Whitman W."/>
        </authorList>
    </citation>
    <scope>NUCLEOTIDE SEQUENCE [LARGE SCALE GENOMIC DNA]</scope>
    <source>
        <strain evidence="3 4">CECT 3313</strain>
    </source>
</reference>
<dbReference type="EMBL" id="JACHJK010000001">
    <property type="protein sequence ID" value="MBB5924850.1"/>
    <property type="molecule type" value="Genomic_DNA"/>
</dbReference>
<evidence type="ECO:0000313" key="4">
    <source>
        <dbReference type="Proteomes" id="UP000585836"/>
    </source>
</evidence>
<keyword evidence="2" id="KW-0732">Signal</keyword>
<proteinExistence type="predicted"/>
<feature type="region of interest" description="Disordered" evidence="1">
    <location>
        <begin position="93"/>
        <end position="114"/>
    </location>
</feature>
<evidence type="ECO:0000313" key="3">
    <source>
        <dbReference type="EMBL" id="MBB5924850.1"/>
    </source>
</evidence>
<organism evidence="3 4">
    <name type="scientific">Streptomyces echinatus</name>
    <dbReference type="NCBI Taxonomy" id="67293"/>
    <lineage>
        <taxon>Bacteria</taxon>
        <taxon>Bacillati</taxon>
        <taxon>Actinomycetota</taxon>
        <taxon>Actinomycetes</taxon>
        <taxon>Kitasatosporales</taxon>
        <taxon>Streptomycetaceae</taxon>
        <taxon>Streptomyces</taxon>
    </lineage>
</organism>
<evidence type="ECO:0000256" key="2">
    <source>
        <dbReference type="SAM" id="SignalP"/>
    </source>
</evidence>
<dbReference type="AlphaFoldDB" id="A0A7W9PN70"/>
<gene>
    <name evidence="3" type="ORF">FHS34_000285</name>
</gene>
<dbReference type="RefSeq" id="WP_184958780.1">
    <property type="nucleotide sequence ID" value="NZ_BAAAWF010000028.1"/>
</dbReference>
<feature type="signal peptide" evidence="2">
    <location>
        <begin position="1"/>
        <end position="27"/>
    </location>
</feature>
<protein>
    <recommendedName>
        <fullName evidence="5">Secreted protein</fullName>
    </recommendedName>
</protein>
<accession>A0A7W9PN70</accession>
<keyword evidence="4" id="KW-1185">Reference proteome</keyword>